<evidence type="ECO:0000256" key="2">
    <source>
        <dbReference type="ARBA" id="ARBA00005658"/>
    </source>
</evidence>
<feature type="transmembrane region" description="Helical" evidence="9">
    <location>
        <begin position="32"/>
        <end position="50"/>
    </location>
</feature>
<feature type="transmembrane region" description="Helical" evidence="9">
    <location>
        <begin position="368"/>
        <end position="387"/>
    </location>
</feature>
<evidence type="ECO:0000313" key="11">
    <source>
        <dbReference type="Proteomes" id="UP000544090"/>
    </source>
</evidence>
<organism evidence="10 11">
    <name type="scientific">Arthrobacter mobilis</name>
    <dbReference type="NCBI Taxonomy" id="2724944"/>
    <lineage>
        <taxon>Bacteria</taxon>
        <taxon>Bacillati</taxon>
        <taxon>Actinomycetota</taxon>
        <taxon>Actinomycetes</taxon>
        <taxon>Micrococcales</taxon>
        <taxon>Micrococcaceae</taxon>
        <taxon>Arthrobacter</taxon>
    </lineage>
</organism>
<comment type="caution">
    <text evidence="10">The sequence shown here is derived from an EMBL/GenBank/DDBJ whole genome shotgun (WGS) entry which is preliminary data.</text>
</comment>
<evidence type="ECO:0000256" key="6">
    <source>
        <dbReference type="ARBA" id="ARBA00022989"/>
    </source>
</evidence>
<reference evidence="10 11" key="1">
    <citation type="submission" date="2020-04" db="EMBL/GenBank/DDBJ databases">
        <title>Arthrobacter sp. nov.</title>
        <authorList>
            <person name="Liu S."/>
        </authorList>
    </citation>
    <scope>NUCLEOTIDE SEQUENCE [LARGE SCALE GENOMIC DNA]</scope>
    <source>
        <strain evidence="10 11">E918</strain>
    </source>
</reference>
<comment type="subcellular location">
    <subcellularLocation>
        <location evidence="1">Cell membrane</location>
        <topology evidence="1">Multi-pass membrane protein</topology>
    </subcellularLocation>
</comment>
<dbReference type="PANTHER" id="PTHR30047">
    <property type="entry name" value="HIGH-AFFINITY CHOLINE TRANSPORT PROTEIN-RELATED"/>
    <property type="match status" value="1"/>
</dbReference>
<feature type="transmembrane region" description="Helical" evidence="9">
    <location>
        <begin position="464"/>
        <end position="488"/>
    </location>
</feature>
<evidence type="ECO:0000256" key="7">
    <source>
        <dbReference type="ARBA" id="ARBA00023136"/>
    </source>
</evidence>
<dbReference type="AlphaFoldDB" id="A0A7X6HGQ3"/>
<sequence>MVQQLTTTAPETMPSQPAPDGAGRPRGGRPGTVFWTSVGLIAAFVLWAAISPQSLGDVMTASMNWTAASLGWSYLVVTLLCILLMLYLGFSRFGDIRLGSSTDRPEHSTWAWLAMILSAVMGIGLISYGVAEPISHFLAPPHAMAQPETMEAAVRAMQFSFFDWGPHAWAVFGIFGLAIGYSTHRKKRPGLVSPMLRPIFGKLVDGWFGKMIDVFAIIATLFGTTTSLGLGASQIAEGLGRILGLPTGLGAQIVIIAVVTVLFTLSALSGVHRGIKYISQTTMALSLLLAVYVFFAGPTNFVSNLFFRSVGQYFNDFFQVSLITPSTPDDLQWMQWWTYFMMAWWLSWGAFVGVFLAKISKGRTVRQFVAGVLGVPSLVFFAWFTIFGGTAIKMDMDGAGIGEATTANINSAFFAMLENLPLVQVTAVVTVVLVALFFISGADANTFVLSMLSSKGSLEPGKPVLTVWGVLTGACAVLLLIVGGLAALQQAAMLSALPFTVIVALLGICLVMELRRDDEFKPLRHARIKDLPPAGKPAPGTDGIA</sequence>
<evidence type="ECO:0000256" key="8">
    <source>
        <dbReference type="SAM" id="MobiDB-lite"/>
    </source>
</evidence>
<accession>A0A7X6HGQ3</accession>
<feature type="region of interest" description="Disordered" evidence="8">
    <location>
        <begin position="1"/>
        <end position="26"/>
    </location>
</feature>
<dbReference type="Proteomes" id="UP000544090">
    <property type="component" value="Unassembled WGS sequence"/>
</dbReference>
<keyword evidence="3" id="KW-0813">Transport</keyword>
<name>A0A7X6HGQ3_9MICC</name>
<keyword evidence="11" id="KW-1185">Reference proteome</keyword>
<protein>
    <submittedName>
        <fullName evidence="10">BCCT family transporter</fullName>
    </submittedName>
</protein>
<dbReference type="GO" id="GO:0005886">
    <property type="term" value="C:plasma membrane"/>
    <property type="evidence" value="ECO:0007669"/>
    <property type="project" value="UniProtKB-SubCell"/>
</dbReference>
<evidence type="ECO:0000256" key="5">
    <source>
        <dbReference type="ARBA" id="ARBA00022692"/>
    </source>
</evidence>
<keyword evidence="5 9" id="KW-0812">Transmembrane</keyword>
<evidence type="ECO:0000256" key="1">
    <source>
        <dbReference type="ARBA" id="ARBA00004651"/>
    </source>
</evidence>
<feature type="transmembrane region" description="Helical" evidence="9">
    <location>
        <begin position="425"/>
        <end position="452"/>
    </location>
</feature>
<dbReference type="GO" id="GO:0022857">
    <property type="term" value="F:transmembrane transporter activity"/>
    <property type="evidence" value="ECO:0007669"/>
    <property type="project" value="InterPro"/>
</dbReference>
<gene>
    <name evidence="10" type="ORF">HGG74_14450</name>
</gene>
<feature type="compositionally biased region" description="Polar residues" evidence="8">
    <location>
        <begin position="1"/>
        <end position="15"/>
    </location>
</feature>
<dbReference type="InterPro" id="IPR000060">
    <property type="entry name" value="BCCT_transptr"/>
</dbReference>
<evidence type="ECO:0000256" key="4">
    <source>
        <dbReference type="ARBA" id="ARBA00022475"/>
    </source>
</evidence>
<feature type="transmembrane region" description="Helical" evidence="9">
    <location>
        <begin position="494"/>
        <end position="514"/>
    </location>
</feature>
<comment type="similarity">
    <text evidence="2">Belongs to the BCCT transporter (TC 2.A.15) family.</text>
</comment>
<dbReference type="Pfam" id="PF02028">
    <property type="entry name" value="BCCT"/>
    <property type="match status" value="1"/>
</dbReference>
<dbReference type="NCBIfam" id="TIGR00842">
    <property type="entry name" value="bcct"/>
    <property type="match status" value="1"/>
</dbReference>
<feature type="transmembrane region" description="Helical" evidence="9">
    <location>
        <begin position="336"/>
        <end position="356"/>
    </location>
</feature>
<feature type="transmembrane region" description="Helical" evidence="9">
    <location>
        <begin position="164"/>
        <end position="182"/>
    </location>
</feature>
<feature type="transmembrane region" description="Helical" evidence="9">
    <location>
        <begin position="277"/>
        <end position="295"/>
    </location>
</feature>
<evidence type="ECO:0000256" key="3">
    <source>
        <dbReference type="ARBA" id="ARBA00022448"/>
    </source>
</evidence>
<feature type="transmembrane region" description="Helical" evidence="9">
    <location>
        <begin position="242"/>
        <end position="265"/>
    </location>
</feature>
<feature type="transmembrane region" description="Helical" evidence="9">
    <location>
        <begin position="110"/>
        <end position="131"/>
    </location>
</feature>
<proteinExistence type="inferred from homology"/>
<keyword evidence="4" id="KW-1003">Cell membrane</keyword>
<keyword evidence="6 9" id="KW-1133">Transmembrane helix</keyword>
<dbReference type="PANTHER" id="PTHR30047:SF7">
    <property type="entry name" value="HIGH-AFFINITY CHOLINE TRANSPORT PROTEIN"/>
    <property type="match status" value="1"/>
</dbReference>
<evidence type="ECO:0000313" key="10">
    <source>
        <dbReference type="EMBL" id="NKX55716.1"/>
    </source>
</evidence>
<dbReference type="EMBL" id="JAAZSQ010000015">
    <property type="protein sequence ID" value="NKX55716.1"/>
    <property type="molecule type" value="Genomic_DNA"/>
</dbReference>
<keyword evidence="7 9" id="KW-0472">Membrane</keyword>
<feature type="transmembrane region" description="Helical" evidence="9">
    <location>
        <begin position="70"/>
        <end position="90"/>
    </location>
</feature>
<evidence type="ECO:0000256" key="9">
    <source>
        <dbReference type="SAM" id="Phobius"/>
    </source>
</evidence>